<name>F8F6B1_PAEMK</name>
<dbReference type="Proteomes" id="UP000006620">
    <property type="component" value="Chromosome"/>
</dbReference>
<proteinExistence type="predicted"/>
<dbReference type="AlphaFoldDB" id="F8F6B1"/>
<evidence type="ECO:0000313" key="1">
    <source>
        <dbReference type="EMBL" id="AEI42385.1"/>
    </source>
</evidence>
<accession>F8F6B1</accession>
<dbReference type="HOGENOM" id="CLU_3219505_0_0_9"/>
<protein>
    <submittedName>
        <fullName evidence="1">Uncharacterized protein</fullName>
    </submittedName>
</protein>
<gene>
    <name evidence="1" type="ordered locus">KNP414_03846</name>
</gene>
<sequence>MIKNVSAITREQIAARQLLPSSLKQRQFSQIFYILQTNVEVTYV</sequence>
<dbReference type="EMBL" id="CP002869">
    <property type="protein sequence ID" value="AEI42385.1"/>
    <property type="molecule type" value="Genomic_DNA"/>
</dbReference>
<reference evidence="2" key="1">
    <citation type="submission" date="2011-06" db="EMBL/GenBank/DDBJ databases">
        <title>Complete genome sequence of Paenibacillus mucilaginosus KNP414.</title>
        <authorList>
            <person name="Wang J."/>
            <person name="Hu S."/>
            <person name="Hu X."/>
            <person name="Zhang B."/>
            <person name="Dong D."/>
            <person name="Zhang S."/>
            <person name="Zhao K."/>
            <person name="Wu D."/>
        </authorList>
    </citation>
    <scope>NUCLEOTIDE SEQUENCE [LARGE SCALE GENOMIC DNA]</scope>
    <source>
        <strain evidence="2">KNP414</strain>
    </source>
</reference>
<reference evidence="1 2" key="2">
    <citation type="journal article" date="2013" name="Genome Announc.">
        <title>Genome Sequence of Growth-Improving Paenibacillus mucilaginosus Strain KNP414.</title>
        <authorList>
            <person name="Lu J.J."/>
            <person name="Wang J.F."/>
            <person name="Hu X.F."/>
        </authorList>
    </citation>
    <scope>NUCLEOTIDE SEQUENCE [LARGE SCALE GENOMIC DNA]</scope>
    <source>
        <strain evidence="1 2">KNP414</strain>
    </source>
</reference>
<organism evidence="1 2">
    <name type="scientific">Paenibacillus mucilaginosus (strain KNP414)</name>
    <dbReference type="NCBI Taxonomy" id="1036673"/>
    <lineage>
        <taxon>Bacteria</taxon>
        <taxon>Bacillati</taxon>
        <taxon>Bacillota</taxon>
        <taxon>Bacilli</taxon>
        <taxon>Bacillales</taxon>
        <taxon>Paenibacillaceae</taxon>
        <taxon>Paenibacillus</taxon>
    </lineage>
</organism>
<dbReference type="KEGG" id="pms:KNP414_03846"/>
<evidence type="ECO:0000313" key="2">
    <source>
        <dbReference type="Proteomes" id="UP000006620"/>
    </source>
</evidence>